<reference evidence="1 2" key="1">
    <citation type="submission" date="2020-08" db="EMBL/GenBank/DDBJ databases">
        <authorList>
            <person name="Koutsovoulos G."/>
            <person name="Danchin GJ E."/>
        </authorList>
    </citation>
    <scope>NUCLEOTIDE SEQUENCE [LARGE SCALE GENOMIC DNA]</scope>
</reference>
<dbReference type="Proteomes" id="UP000580250">
    <property type="component" value="Unassembled WGS sequence"/>
</dbReference>
<comment type="caution">
    <text evidence="1">The sequence shown here is derived from an EMBL/GenBank/DDBJ whole genome shotgun (WGS) entry which is preliminary data.</text>
</comment>
<dbReference type="EMBL" id="CAJEWN010000014">
    <property type="protein sequence ID" value="CAD2134077.1"/>
    <property type="molecule type" value="Genomic_DNA"/>
</dbReference>
<evidence type="ECO:0000313" key="1">
    <source>
        <dbReference type="EMBL" id="CAD2134077.1"/>
    </source>
</evidence>
<gene>
    <name evidence="1" type="ORF">MENT_LOCUS4237</name>
</gene>
<accession>A0A6V7TV89</accession>
<name>A0A6V7TV89_MELEN</name>
<dbReference type="AlphaFoldDB" id="A0A6V7TV89"/>
<sequence>MMTNLKKSRLNNKKIMINSFSKSIVFIKIISKYCFIKITRFTRTRTRPEKLNSNSGFSNSDYSSSVFFQLLGTRLTLVIT</sequence>
<protein>
    <submittedName>
        <fullName evidence="1">Uncharacterized protein</fullName>
    </submittedName>
</protein>
<proteinExistence type="predicted"/>
<organism evidence="1 2">
    <name type="scientific">Meloidogyne enterolobii</name>
    <name type="common">Root-knot nematode worm</name>
    <name type="synonym">Meloidogyne mayaguensis</name>
    <dbReference type="NCBI Taxonomy" id="390850"/>
    <lineage>
        <taxon>Eukaryota</taxon>
        <taxon>Metazoa</taxon>
        <taxon>Ecdysozoa</taxon>
        <taxon>Nematoda</taxon>
        <taxon>Chromadorea</taxon>
        <taxon>Rhabditida</taxon>
        <taxon>Tylenchina</taxon>
        <taxon>Tylenchomorpha</taxon>
        <taxon>Tylenchoidea</taxon>
        <taxon>Meloidogynidae</taxon>
        <taxon>Meloidogyninae</taxon>
        <taxon>Meloidogyne</taxon>
    </lineage>
</organism>
<evidence type="ECO:0000313" key="2">
    <source>
        <dbReference type="Proteomes" id="UP000580250"/>
    </source>
</evidence>